<comment type="caution">
    <text evidence="1">The sequence shown here is derived from an EMBL/GenBank/DDBJ whole genome shotgun (WGS) entry which is preliminary data.</text>
</comment>
<dbReference type="EMBL" id="CAXITT010000285">
    <property type="protein sequence ID" value="CAL1538102.1"/>
    <property type="molecule type" value="Genomic_DNA"/>
</dbReference>
<reference evidence="1 2" key="1">
    <citation type="submission" date="2024-04" db="EMBL/GenBank/DDBJ databases">
        <authorList>
            <consortium name="Genoscope - CEA"/>
            <person name="William W."/>
        </authorList>
    </citation>
    <scope>NUCLEOTIDE SEQUENCE [LARGE SCALE GENOMIC DNA]</scope>
</reference>
<proteinExistence type="predicted"/>
<name>A0AAV2HV61_LYMST</name>
<evidence type="ECO:0000313" key="1">
    <source>
        <dbReference type="EMBL" id="CAL1538102.1"/>
    </source>
</evidence>
<organism evidence="1 2">
    <name type="scientific">Lymnaea stagnalis</name>
    <name type="common">Great pond snail</name>
    <name type="synonym">Helix stagnalis</name>
    <dbReference type="NCBI Taxonomy" id="6523"/>
    <lineage>
        <taxon>Eukaryota</taxon>
        <taxon>Metazoa</taxon>
        <taxon>Spiralia</taxon>
        <taxon>Lophotrochozoa</taxon>
        <taxon>Mollusca</taxon>
        <taxon>Gastropoda</taxon>
        <taxon>Heterobranchia</taxon>
        <taxon>Euthyneura</taxon>
        <taxon>Panpulmonata</taxon>
        <taxon>Hygrophila</taxon>
        <taxon>Lymnaeoidea</taxon>
        <taxon>Lymnaeidae</taxon>
        <taxon>Lymnaea</taxon>
    </lineage>
</organism>
<feature type="non-terminal residue" evidence="1">
    <location>
        <position position="297"/>
    </location>
</feature>
<accession>A0AAV2HV61</accession>
<dbReference type="Proteomes" id="UP001497497">
    <property type="component" value="Unassembled WGS sequence"/>
</dbReference>
<dbReference type="AlphaFoldDB" id="A0AAV2HV61"/>
<evidence type="ECO:0000313" key="2">
    <source>
        <dbReference type="Proteomes" id="UP001497497"/>
    </source>
</evidence>
<protein>
    <submittedName>
        <fullName evidence="1">Uncharacterized protein</fullName>
    </submittedName>
</protein>
<gene>
    <name evidence="1" type="ORF">GSLYS_00011923001</name>
</gene>
<keyword evidence="2" id="KW-1185">Reference proteome</keyword>
<sequence>MKRVMVDSFAFENQFLKIKQQLAEIIDEISTIKSTVAVRQPTVAVRQQTLKNENDAPANTLNFSSATQGNSNTSKSHSFLALEEQLKGQWLTIGIVKENFSKLQQDVTVQSLKSTEHSKILQSVIEQQKYMEEQINLLHAKLDPDSQTQHKIRKHFTQNIRNFLKALKHKKKNNRANKTLRRVKKLECRVAISLRNGRSFIEDIVEKRMQCLTESVEDNTYDTQQCWKMLEEIQEAEHYFMLNGDKVKLEDKMSQLIFGQETLLALSEEQMNSIVKIQDDISGKSISEMFGWNFSHK</sequence>